<keyword evidence="4" id="KW-1185">Reference proteome</keyword>
<reference evidence="3" key="2">
    <citation type="submission" date="2020-12" db="EMBL/GenBank/DDBJ databases">
        <title>New Spironucleus salmonicida genome in near-complete chromosomes.</title>
        <authorList>
            <person name="Xu F."/>
            <person name="Kurt Z."/>
            <person name="Jimenez-Gonzalez A."/>
            <person name="Astvaldsson A."/>
            <person name="Andersson J.O."/>
            <person name="Svard S.G."/>
        </authorList>
    </citation>
    <scope>NUCLEOTIDE SEQUENCE</scope>
    <source>
        <strain evidence="3">ATCC 50377</strain>
    </source>
</reference>
<sequence length="774" mass="90773">MNYDQHEFAIQSSFYGSHSKQLSHKTILNSIQMFENAIEYFFHTIELKFNSRQLFVLFEKELNCEVATDHLTSKNIFPIYSNFFHESKKNLIAIQNAQVVYQLEKTFYELIQHELQLRLQAEFKLNQESIKAKQYFNQVNSLTETNQMLLVQLAEMKALYQKFEQMTKEQFNLKLKIGKMYRPDFWDVNMLDRNSQGGNNLNLNQDTLISQLRKQILQLQNEKEELQRKLDYYLTQILEIPGYQKLIQQLKDEIERLLRIISEFSNQNNTVCGEMQQQIDQLTLLNDQLRSEVERLKGFEDEYWKLKALYDALLKKYQDQLAELQRQIDSLNAQIQLLTTENDRLTQENQDLINRNKYLKEQNDKLSAINEQLIKDNELLKEELIINQRKSGKSQNISRGLRMDEVSDIQRIKNRINERLHQDQELALVVDLIDHCRKYQKVIQSLTGLEVSLEDTQMRQMMRRMISEDNISEDVLVSISKLKIPDIVIKKAIYLYKNRPDFKSSGQQCQILMAGQPGVIINDQIHNNSTYEDNSFRKSNSNHKDVQRSSLLTSQLTSLSTKSPLSKEAISKHQLLNDLDHAQSLIENARQYALQSLDKYQDASVQTEQVDFYEGERKARASRAFNIARKYLKMSKFTLKYAERDNNWDIPEVFKRLYNAAAEIKERRRLLAEEIYLQESRILDRTIQKDYRGGMNIDSILLGQSLLKVEKGNNETQKSQVLYDLPASGQKFQKKGVYGTKTTGSGDLKDTELMTAIFGGTREKTFNMTLRDSK</sequence>
<gene>
    <name evidence="2" type="ORF">SS50377_16316</name>
    <name evidence="3" type="ORF">SS50377_21235</name>
</gene>
<dbReference type="Gene3D" id="1.20.5.1700">
    <property type="match status" value="1"/>
</dbReference>
<evidence type="ECO:0000313" key="4">
    <source>
        <dbReference type="Proteomes" id="UP000018208"/>
    </source>
</evidence>
<keyword evidence="1" id="KW-0175">Coiled coil</keyword>
<organism evidence="2">
    <name type="scientific">Spironucleus salmonicida</name>
    <dbReference type="NCBI Taxonomy" id="348837"/>
    <lineage>
        <taxon>Eukaryota</taxon>
        <taxon>Metamonada</taxon>
        <taxon>Diplomonadida</taxon>
        <taxon>Hexamitidae</taxon>
        <taxon>Hexamitinae</taxon>
        <taxon>Spironucleus</taxon>
    </lineage>
</organism>
<name>V6LHI1_9EUKA</name>
<evidence type="ECO:0000256" key="1">
    <source>
        <dbReference type="SAM" id="Coils"/>
    </source>
</evidence>
<accession>V6LHI1</accession>
<evidence type="ECO:0000313" key="2">
    <source>
        <dbReference type="EMBL" id="EST44007.1"/>
    </source>
</evidence>
<proteinExistence type="predicted"/>
<dbReference type="Proteomes" id="UP000018208">
    <property type="component" value="Unassembled WGS sequence"/>
</dbReference>
<reference evidence="2 3" key="1">
    <citation type="journal article" date="2014" name="PLoS Genet.">
        <title>The Genome of Spironucleus salmonicida Highlights a Fish Pathogen Adapted to Fluctuating Environments.</title>
        <authorList>
            <person name="Xu F."/>
            <person name="Jerlstrom-Hultqvist J."/>
            <person name="Einarsson E."/>
            <person name="Astvaldsson A."/>
            <person name="Svard S.G."/>
            <person name="Andersson J.O."/>
        </authorList>
    </citation>
    <scope>NUCLEOTIDE SEQUENCE</scope>
    <source>
        <strain evidence="3">ATCC 50377</strain>
    </source>
</reference>
<feature type="coiled-coil region" evidence="1">
    <location>
        <begin position="209"/>
        <end position="383"/>
    </location>
</feature>
<evidence type="ECO:0000313" key="3">
    <source>
        <dbReference type="EMBL" id="KAH0577881.1"/>
    </source>
</evidence>
<dbReference type="AlphaFoldDB" id="V6LHI1"/>
<dbReference type="VEuPathDB" id="GiardiaDB:SS50377_21235"/>
<dbReference type="EMBL" id="AUWU02000001">
    <property type="protein sequence ID" value="KAH0577881.1"/>
    <property type="molecule type" value="Genomic_DNA"/>
</dbReference>
<dbReference type="EMBL" id="KI546130">
    <property type="protein sequence ID" value="EST44007.1"/>
    <property type="molecule type" value="Genomic_DNA"/>
</dbReference>
<protein>
    <submittedName>
        <fullName evidence="2">Myosin tail and domain-containing protein</fullName>
    </submittedName>
</protein>